<evidence type="ECO:0000313" key="15">
    <source>
        <dbReference type="EMBL" id="HHE54372.1"/>
    </source>
</evidence>
<keyword evidence="8 11" id="KW-0460">Magnesium</keyword>
<evidence type="ECO:0000256" key="1">
    <source>
        <dbReference type="ARBA" id="ARBA00004974"/>
    </source>
</evidence>
<dbReference type="UniPathway" id="UPA00049">
    <property type="reaction ID" value="UER00059"/>
</dbReference>
<feature type="domain" description="Thiamine pyrophosphate enzyme N-terminal TPP-binding" evidence="14">
    <location>
        <begin position="1"/>
        <end position="43"/>
    </location>
</feature>
<evidence type="ECO:0000256" key="7">
    <source>
        <dbReference type="ARBA" id="ARBA00022723"/>
    </source>
</evidence>
<dbReference type="Gene3D" id="3.40.50.1220">
    <property type="entry name" value="TPP-binding domain"/>
    <property type="match status" value="1"/>
</dbReference>
<dbReference type="InterPro" id="IPR011766">
    <property type="entry name" value="TPP_enzyme_TPP-bd"/>
</dbReference>
<dbReference type="InterPro" id="IPR029061">
    <property type="entry name" value="THDP-binding"/>
</dbReference>
<name>A0A7V5LI62_CALAY</name>
<keyword evidence="10 11" id="KW-0100">Branched-chain amino acid biosynthesis</keyword>
<dbReference type="UniPathway" id="UPA00047">
    <property type="reaction ID" value="UER00055"/>
</dbReference>
<dbReference type="Pfam" id="PF00205">
    <property type="entry name" value="TPP_enzyme_M"/>
    <property type="match status" value="1"/>
</dbReference>
<reference evidence="15" key="1">
    <citation type="journal article" date="2020" name="mSystems">
        <title>Genome- and Community-Level Interaction Insights into Carbon Utilization and Element Cycling Functions of Hydrothermarchaeota in Hydrothermal Sediment.</title>
        <authorList>
            <person name="Zhou Z."/>
            <person name="Liu Y."/>
            <person name="Xu W."/>
            <person name="Pan J."/>
            <person name="Luo Z.H."/>
            <person name="Li M."/>
        </authorList>
    </citation>
    <scope>NUCLEOTIDE SEQUENCE [LARGE SCALE GENOMIC DNA]</scope>
    <source>
        <strain evidence="15">HyVt-76</strain>
    </source>
</reference>
<evidence type="ECO:0000256" key="9">
    <source>
        <dbReference type="ARBA" id="ARBA00023052"/>
    </source>
</evidence>
<dbReference type="Pfam" id="PF02775">
    <property type="entry name" value="TPP_enzyme_C"/>
    <property type="match status" value="1"/>
</dbReference>
<dbReference type="PANTHER" id="PTHR18968:SF13">
    <property type="entry name" value="ACETOLACTATE SYNTHASE CATALYTIC SUBUNIT, MITOCHONDRIAL"/>
    <property type="match status" value="1"/>
</dbReference>
<dbReference type="InterPro" id="IPR045229">
    <property type="entry name" value="TPP_enz"/>
</dbReference>
<comment type="pathway">
    <text evidence="1 11">Amino-acid biosynthesis; L-isoleucine biosynthesis; L-isoleucine from 2-oxobutanoate: step 1/4.</text>
</comment>
<keyword evidence="6 11" id="KW-0808">Transferase</keyword>
<dbReference type="Proteomes" id="UP000886111">
    <property type="component" value="Unassembled WGS sequence"/>
</dbReference>
<dbReference type="NCBIfam" id="TIGR00118">
    <property type="entry name" value="acolac_lg"/>
    <property type="match status" value="1"/>
</dbReference>
<keyword evidence="9 11" id="KW-0786">Thiamine pyrophosphate</keyword>
<dbReference type="GO" id="GO:0009099">
    <property type="term" value="P:L-valine biosynthetic process"/>
    <property type="evidence" value="ECO:0007669"/>
    <property type="project" value="UniProtKB-UniPathway"/>
</dbReference>
<dbReference type="InterPro" id="IPR012846">
    <property type="entry name" value="Acetolactate_synth_lsu"/>
</dbReference>
<protein>
    <recommendedName>
        <fullName evidence="4 11">Acetolactate synthase</fullName>
        <ecNumber evidence="4 11">2.2.1.6</ecNumber>
    </recommendedName>
</protein>
<evidence type="ECO:0000256" key="8">
    <source>
        <dbReference type="ARBA" id="ARBA00022842"/>
    </source>
</evidence>
<evidence type="ECO:0000256" key="11">
    <source>
        <dbReference type="RuleBase" id="RU003591"/>
    </source>
</evidence>
<comment type="caution">
    <text evidence="15">The sequence shown here is derived from an EMBL/GenBank/DDBJ whole genome shotgun (WGS) entry which is preliminary data.</text>
</comment>
<evidence type="ECO:0000259" key="13">
    <source>
        <dbReference type="Pfam" id="PF02775"/>
    </source>
</evidence>
<evidence type="ECO:0000259" key="12">
    <source>
        <dbReference type="Pfam" id="PF00205"/>
    </source>
</evidence>
<comment type="pathway">
    <text evidence="2 11">Amino-acid biosynthesis; L-valine biosynthesis; L-valine from pyruvate: step 1/4.</text>
</comment>
<dbReference type="CDD" id="cd07035">
    <property type="entry name" value="TPP_PYR_POX_like"/>
    <property type="match status" value="1"/>
</dbReference>
<feature type="non-terminal residue" evidence="15">
    <location>
        <position position="1"/>
    </location>
</feature>
<evidence type="ECO:0000256" key="10">
    <source>
        <dbReference type="ARBA" id="ARBA00023304"/>
    </source>
</evidence>
<comment type="cofactor">
    <cofactor evidence="11">
        <name>Mg(2+)</name>
        <dbReference type="ChEBI" id="CHEBI:18420"/>
    </cofactor>
    <text evidence="11">Binds 1 Mg(2+) ion per subunit.</text>
</comment>
<evidence type="ECO:0000256" key="2">
    <source>
        <dbReference type="ARBA" id="ARBA00005025"/>
    </source>
</evidence>
<feature type="domain" description="Thiamine pyrophosphate enzyme TPP-binding" evidence="13">
    <location>
        <begin position="310"/>
        <end position="458"/>
    </location>
</feature>
<dbReference type="InterPro" id="IPR012001">
    <property type="entry name" value="Thiamin_PyroP_enz_TPP-bd_dom"/>
</dbReference>
<dbReference type="GO" id="GO:0005948">
    <property type="term" value="C:acetolactate synthase complex"/>
    <property type="evidence" value="ECO:0007669"/>
    <property type="project" value="TreeGrafter"/>
</dbReference>
<comment type="cofactor">
    <cofactor evidence="11">
        <name>thiamine diphosphate</name>
        <dbReference type="ChEBI" id="CHEBI:58937"/>
    </cofactor>
    <text evidence="11">Binds 1 thiamine pyrophosphate per subunit.</text>
</comment>
<evidence type="ECO:0000256" key="5">
    <source>
        <dbReference type="ARBA" id="ARBA00022605"/>
    </source>
</evidence>
<dbReference type="Gene3D" id="3.40.50.970">
    <property type="match status" value="2"/>
</dbReference>
<dbReference type="PANTHER" id="PTHR18968">
    <property type="entry name" value="THIAMINE PYROPHOSPHATE ENZYMES"/>
    <property type="match status" value="1"/>
</dbReference>
<proteinExistence type="inferred from homology"/>
<dbReference type="SUPFAM" id="SSF52467">
    <property type="entry name" value="DHS-like NAD/FAD-binding domain"/>
    <property type="match status" value="1"/>
</dbReference>
<dbReference type="InterPro" id="IPR039368">
    <property type="entry name" value="AHAS_TPP"/>
</dbReference>
<feature type="domain" description="Thiamine pyrophosphate enzyme central" evidence="12">
    <location>
        <begin position="118"/>
        <end position="253"/>
    </location>
</feature>
<dbReference type="SUPFAM" id="SSF52518">
    <property type="entry name" value="Thiamin diphosphate-binding fold (THDP-binding)"/>
    <property type="match status" value="2"/>
</dbReference>
<evidence type="ECO:0000256" key="6">
    <source>
        <dbReference type="ARBA" id="ARBA00022679"/>
    </source>
</evidence>
<dbReference type="InterPro" id="IPR029035">
    <property type="entry name" value="DHS-like_NAD/FAD-binding_dom"/>
</dbReference>
<comment type="similarity">
    <text evidence="3 11">Belongs to the TPP enzyme family.</text>
</comment>
<organism evidence="15">
    <name type="scientific">Caldithrix abyssi</name>
    <dbReference type="NCBI Taxonomy" id="187145"/>
    <lineage>
        <taxon>Bacteria</taxon>
        <taxon>Pseudomonadati</taxon>
        <taxon>Calditrichota</taxon>
        <taxon>Calditrichia</taxon>
        <taxon>Calditrichales</taxon>
        <taxon>Calditrichaceae</taxon>
        <taxon>Caldithrix</taxon>
    </lineage>
</organism>
<dbReference type="GO" id="GO:0030976">
    <property type="term" value="F:thiamine pyrophosphate binding"/>
    <property type="evidence" value="ECO:0007669"/>
    <property type="project" value="UniProtKB-UniRule"/>
</dbReference>
<accession>A0A7V5LI62</accession>
<evidence type="ECO:0000259" key="14">
    <source>
        <dbReference type="Pfam" id="PF02776"/>
    </source>
</evidence>
<sequence>PGATNTVTGIATSYRASSPLVVLTGQVPTQLIGNDAFQEADIIGITRPITKHSFLVRDVKDLAPSIRKAFYIAQSGRPGPVVVDLPKNVISAVSEFQYPEKVEVRGYKPNYEGHINQIKKAAKAIAEAKRPLLYVGGGVIMSGASQELRAFAIENNIPVTMTLQGIGAFPGTSELSLGMLGMHGMYWANQAVNNCDVLIALGARFDDRVTGKVETFATKAYKIHVDIDPTCIDKNVTVDVPIVGDVKKVLQNLRKVMPGKPDTSEWWQQIRKWQQECPLTYEKNDGKLRTQFVLERLSEKTKGEAIVVSDVGQHQMFVAQYYKFNHPRSHISSGGLGTMGFSIPAAIGAAHAVKDRPIISISGDGGFAMNMQELITAKAYNVPVKFILINNSFLGMVRQWQELFFDERYSFTDLSKHNPDFSKIVQAIGIKSFVVNMVDQVDHVLDEMLNYNEGPVFAEFRVVKEEMVFPMVPAGASVSEMIVERLNPQRML</sequence>
<dbReference type="GO" id="GO:0003984">
    <property type="term" value="F:acetolactate synthase activity"/>
    <property type="evidence" value="ECO:0007669"/>
    <property type="project" value="UniProtKB-EC"/>
</dbReference>
<evidence type="ECO:0000256" key="3">
    <source>
        <dbReference type="ARBA" id="ARBA00007812"/>
    </source>
</evidence>
<evidence type="ECO:0000256" key="4">
    <source>
        <dbReference type="ARBA" id="ARBA00013145"/>
    </source>
</evidence>
<dbReference type="EMBL" id="DRTD01000087">
    <property type="protein sequence ID" value="HHE54372.1"/>
    <property type="molecule type" value="Genomic_DNA"/>
</dbReference>
<dbReference type="GO" id="GO:0009097">
    <property type="term" value="P:isoleucine biosynthetic process"/>
    <property type="evidence" value="ECO:0007669"/>
    <property type="project" value="UniProtKB-UniPathway"/>
</dbReference>
<dbReference type="InterPro" id="IPR012000">
    <property type="entry name" value="Thiamin_PyroP_enz_cen_dom"/>
</dbReference>
<dbReference type="Pfam" id="PF02776">
    <property type="entry name" value="TPP_enzyme_N"/>
    <property type="match status" value="1"/>
</dbReference>
<dbReference type="CDD" id="cd02015">
    <property type="entry name" value="TPP_AHAS"/>
    <property type="match status" value="1"/>
</dbReference>
<dbReference type="AlphaFoldDB" id="A0A7V5LI62"/>
<dbReference type="GO" id="GO:0000287">
    <property type="term" value="F:magnesium ion binding"/>
    <property type="evidence" value="ECO:0007669"/>
    <property type="project" value="UniProtKB-UniRule"/>
</dbReference>
<gene>
    <name evidence="15" type="primary">ilvB</name>
    <name evidence="15" type="ORF">ENL21_01220</name>
</gene>
<dbReference type="GO" id="GO:0050660">
    <property type="term" value="F:flavin adenine dinucleotide binding"/>
    <property type="evidence" value="ECO:0007669"/>
    <property type="project" value="InterPro"/>
</dbReference>
<comment type="catalytic activity">
    <reaction evidence="11">
        <text>2 pyruvate + H(+) = (2S)-2-acetolactate + CO2</text>
        <dbReference type="Rhea" id="RHEA:25249"/>
        <dbReference type="ChEBI" id="CHEBI:15361"/>
        <dbReference type="ChEBI" id="CHEBI:15378"/>
        <dbReference type="ChEBI" id="CHEBI:16526"/>
        <dbReference type="ChEBI" id="CHEBI:58476"/>
        <dbReference type="EC" id="2.2.1.6"/>
    </reaction>
</comment>
<keyword evidence="5 11" id="KW-0028">Amino-acid biosynthesis</keyword>
<keyword evidence="7 11" id="KW-0479">Metal-binding</keyword>
<dbReference type="EC" id="2.2.1.6" evidence="4 11"/>
<dbReference type="FunFam" id="3.40.50.1220:FF:000008">
    <property type="entry name" value="Acetolactate synthase"/>
    <property type="match status" value="1"/>
</dbReference>